<evidence type="ECO:0000313" key="3">
    <source>
        <dbReference type="Proteomes" id="UP001595756"/>
    </source>
</evidence>
<organism evidence="2 3">
    <name type="scientific">Castellaniella hirudinis</name>
    <dbReference type="NCBI Taxonomy" id="1144617"/>
    <lineage>
        <taxon>Bacteria</taxon>
        <taxon>Pseudomonadati</taxon>
        <taxon>Pseudomonadota</taxon>
        <taxon>Betaproteobacteria</taxon>
        <taxon>Burkholderiales</taxon>
        <taxon>Alcaligenaceae</taxon>
        <taxon>Castellaniella</taxon>
    </lineage>
</organism>
<evidence type="ECO:0000313" key="2">
    <source>
        <dbReference type="EMBL" id="MFC4299085.1"/>
    </source>
</evidence>
<comment type="caution">
    <text evidence="2">The sequence shown here is derived from an EMBL/GenBank/DDBJ whole genome shotgun (WGS) entry which is preliminary data.</text>
</comment>
<dbReference type="RefSeq" id="WP_376813643.1">
    <property type="nucleotide sequence ID" value="NZ_JBHSDY010000010.1"/>
</dbReference>
<evidence type="ECO:0008006" key="4">
    <source>
        <dbReference type="Google" id="ProtNLM"/>
    </source>
</evidence>
<dbReference type="Proteomes" id="UP001595756">
    <property type="component" value="Unassembled WGS sequence"/>
</dbReference>
<sequence length="151" mass="16948">MRLPRLLRILVFFAMLGLLIYGFAWMQQHYPTWVGLVFVLFLFGGIALLGWYGSRIRKRGLHDTSAPWVPVRAVVKSVQSTGEPTASGKVPVRLWVQVDSYNSTGQRTRIPVDAEISPEAFGRFGDSTVVRLLRHPTNTLLAKLDGEIPLD</sequence>
<dbReference type="EMBL" id="JBHSDY010000010">
    <property type="protein sequence ID" value="MFC4299085.1"/>
    <property type="molecule type" value="Genomic_DNA"/>
</dbReference>
<keyword evidence="1" id="KW-1133">Transmembrane helix</keyword>
<gene>
    <name evidence="2" type="ORF">ACFO0J_13645</name>
</gene>
<evidence type="ECO:0000256" key="1">
    <source>
        <dbReference type="SAM" id="Phobius"/>
    </source>
</evidence>
<accession>A0ABV8S0A4</accession>
<name>A0ABV8S0A4_9BURK</name>
<protein>
    <recommendedName>
        <fullName evidence="4">DUF3592 domain-containing protein</fullName>
    </recommendedName>
</protein>
<keyword evidence="1" id="KW-0812">Transmembrane</keyword>
<keyword evidence="1" id="KW-0472">Membrane</keyword>
<feature type="transmembrane region" description="Helical" evidence="1">
    <location>
        <begin position="7"/>
        <end position="26"/>
    </location>
</feature>
<reference evidence="3" key="1">
    <citation type="journal article" date="2019" name="Int. J. Syst. Evol. Microbiol.">
        <title>The Global Catalogue of Microorganisms (GCM) 10K type strain sequencing project: providing services to taxonomists for standard genome sequencing and annotation.</title>
        <authorList>
            <consortium name="The Broad Institute Genomics Platform"/>
            <consortium name="The Broad Institute Genome Sequencing Center for Infectious Disease"/>
            <person name="Wu L."/>
            <person name="Ma J."/>
        </authorList>
    </citation>
    <scope>NUCLEOTIDE SEQUENCE [LARGE SCALE GENOMIC DNA]</scope>
    <source>
        <strain evidence="3">CGMCC 1.19029</strain>
    </source>
</reference>
<keyword evidence="3" id="KW-1185">Reference proteome</keyword>
<feature type="transmembrane region" description="Helical" evidence="1">
    <location>
        <begin position="32"/>
        <end position="52"/>
    </location>
</feature>
<proteinExistence type="predicted"/>